<organism evidence="1 2">
    <name type="scientific">Geodia barretti</name>
    <name type="common">Barrett's horny sponge</name>
    <dbReference type="NCBI Taxonomy" id="519541"/>
    <lineage>
        <taxon>Eukaryota</taxon>
        <taxon>Metazoa</taxon>
        <taxon>Porifera</taxon>
        <taxon>Demospongiae</taxon>
        <taxon>Heteroscleromorpha</taxon>
        <taxon>Tetractinellida</taxon>
        <taxon>Astrophorina</taxon>
        <taxon>Geodiidae</taxon>
        <taxon>Geodia</taxon>
    </lineage>
</organism>
<dbReference type="Proteomes" id="UP001174909">
    <property type="component" value="Unassembled WGS sequence"/>
</dbReference>
<accession>A0AA35T9R8</accession>
<feature type="non-terminal residue" evidence="1">
    <location>
        <position position="45"/>
    </location>
</feature>
<dbReference type="AlphaFoldDB" id="A0AA35T9R8"/>
<comment type="caution">
    <text evidence="1">The sequence shown here is derived from an EMBL/GenBank/DDBJ whole genome shotgun (WGS) entry which is preliminary data.</text>
</comment>
<proteinExistence type="predicted"/>
<sequence length="45" mass="5136">MHRGSVATEGKSAYFTSHDSTSLYKYQFDTEQWTELASCHYLNSG</sequence>
<evidence type="ECO:0000313" key="1">
    <source>
        <dbReference type="EMBL" id="CAI8044300.1"/>
    </source>
</evidence>
<keyword evidence="2" id="KW-1185">Reference proteome</keyword>
<name>A0AA35T9R8_GEOBA</name>
<reference evidence="1" key="1">
    <citation type="submission" date="2023-03" db="EMBL/GenBank/DDBJ databases">
        <authorList>
            <person name="Steffen K."/>
            <person name="Cardenas P."/>
        </authorList>
    </citation>
    <scope>NUCLEOTIDE SEQUENCE</scope>
</reference>
<gene>
    <name evidence="1" type="ORF">GBAR_LOCUS24581</name>
</gene>
<evidence type="ECO:0000313" key="2">
    <source>
        <dbReference type="Proteomes" id="UP001174909"/>
    </source>
</evidence>
<protein>
    <submittedName>
        <fullName evidence="1">Uncharacterized protein</fullName>
    </submittedName>
</protein>
<dbReference type="EMBL" id="CASHTH010003385">
    <property type="protein sequence ID" value="CAI8044300.1"/>
    <property type="molecule type" value="Genomic_DNA"/>
</dbReference>